<dbReference type="Gene3D" id="3.40.30.10">
    <property type="entry name" value="Glutaredoxin"/>
    <property type="match status" value="1"/>
</dbReference>
<dbReference type="GO" id="GO:0004364">
    <property type="term" value="F:glutathione transferase activity"/>
    <property type="evidence" value="ECO:0007669"/>
    <property type="project" value="TreeGrafter"/>
</dbReference>
<dbReference type="STRING" id="133381.A0A2T9ZEL3"/>
<evidence type="ECO:0000313" key="2">
    <source>
        <dbReference type="Proteomes" id="UP000245609"/>
    </source>
</evidence>
<comment type="caution">
    <text evidence="1">The sequence shown here is derived from an EMBL/GenBank/DDBJ whole genome shotgun (WGS) entry which is preliminary data.</text>
</comment>
<dbReference type="PANTHER" id="PTHR42943">
    <property type="entry name" value="GLUTATHIONE S-TRANSFERASE KAPPA"/>
    <property type="match status" value="1"/>
</dbReference>
<keyword evidence="2" id="KW-1185">Reference proteome</keyword>
<dbReference type="AlphaFoldDB" id="A0A2T9ZEL3"/>
<evidence type="ECO:0008006" key="3">
    <source>
        <dbReference type="Google" id="ProtNLM"/>
    </source>
</evidence>
<dbReference type="GO" id="GO:0006749">
    <property type="term" value="P:glutathione metabolic process"/>
    <property type="evidence" value="ECO:0007669"/>
    <property type="project" value="TreeGrafter"/>
</dbReference>
<gene>
    <name evidence="1" type="ORF">BB560_002490</name>
</gene>
<proteinExistence type="predicted"/>
<dbReference type="GO" id="GO:0005777">
    <property type="term" value="C:peroxisome"/>
    <property type="evidence" value="ECO:0007669"/>
    <property type="project" value="TreeGrafter"/>
</dbReference>
<dbReference type="EMBL" id="MBFS01000286">
    <property type="protein sequence ID" value="PVV03043.1"/>
    <property type="molecule type" value="Genomic_DNA"/>
</dbReference>
<dbReference type="PANTHER" id="PTHR42943:SF2">
    <property type="entry name" value="GLUTATHIONE S-TRANSFERASE KAPPA 1"/>
    <property type="match status" value="1"/>
</dbReference>
<name>A0A2T9ZEL3_9FUNG</name>
<reference evidence="1 2" key="1">
    <citation type="journal article" date="2018" name="MBio">
        <title>Comparative Genomics Reveals the Core Gene Toolbox for the Fungus-Insect Symbiosis.</title>
        <authorList>
            <person name="Wang Y."/>
            <person name="Stata M."/>
            <person name="Wang W."/>
            <person name="Stajich J.E."/>
            <person name="White M.M."/>
            <person name="Moncalvo J.M."/>
        </authorList>
    </citation>
    <scope>NUCLEOTIDE SEQUENCE [LARGE SCALE GENOMIC DNA]</scope>
    <source>
        <strain evidence="1 2">SC-DP-2</strain>
    </source>
</reference>
<dbReference type="GO" id="GO:0004602">
    <property type="term" value="F:glutathione peroxidase activity"/>
    <property type="evidence" value="ECO:0007669"/>
    <property type="project" value="TreeGrafter"/>
</dbReference>
<dbReference type="Proteomes" id="UP000245609">
    <property type="component" value="Unassembled WGS sequence"/>
</dbReference>
<sequence length="267" mass="29775">MTKPVVNVFFDFNSPYSLLTILRLYLRLQNTSYKAEYSTSSADYSHPALSKVSFVLKPIEYGLVLKKSGIKGTPIAAGSKRRDYMWLDVSRALKRMGQPQIDDSKLSNWPQKASTPNRIVYLLQDKTLLFKSAAEVLTAEEASSLKSAYSTCDSDLISVTFAYKIFYGLFVENSVVSDDGYLVQQLSDTLKTHVSNPEQLASVIVGIASKSQILKKESFIGTEEAMTKGFFGVPTFTFDNCPLFYWGNDHMTDAAIEALESKLDSKL</sequence>
<organism evidence="1 2">
    <name type="scientific">Smittium megazygosporum</name>
    <dbReference type="NCBI Taxonomy" id="133381"/>
    <lineage>
        <taxon>Eukaryota</taxon>
        <taxon>Fungi</taxon>
        <taxon>Fungi incertae sedis</taxon>
        <taxon>Zoopagomycota</taxon>
        <taxon>Kickxellomycotina</taxon>
        <taxon>Harpellomycetes</taxon>
        <taxon>Harpellales</taxon>
        <taxon>Legeriomycetaceae</taxon>
        <taxon>Smittium</taxon>
    </lineage>
</organism>
<evidence type="ECO:0000313" key="1">
    <source>
        <dbReference type="EMBL" id="PVV03043.1"/>
    </source>
</evidence>
<protein>
    <recommendedName>
        <fullName evidence="3">DSBA-like thioredoxin domain-containing protein</fullName>
    </recommendedName>
</protein>
<accession>A0A2T9ZEL3</accession>
<dbReference type="OrthoDB" id="4664297at2759"/>
<dbReference type="InterPro" id="IPR051924">
    <property type="entry name" value="GST_Kappa/NadH"/>
</dbReference>
<dbReference type="GO" id="GO:0005739">
    <property type="term" value="C:mitochondrion"/>
    <property type="evidence" value="ECO:0007669"/>
    <property type="project" value="TreeGrafter"/>
</dbReference>